<feature type="transmembrane region" description="Helical" evidence="7">
    <location>
        <begin position="81"/>
        <end position="102"/>
    </location>
</feature>
<keyword evidence="3" id="KW-0813">Transport</keyword>
<dbReference type="GO" id="GO:0015205">
    <property type="term" value="F:nucleobase transmembrane transporter activity"/>
    <property type="evidence" value="ECO:0007669"/>
    <property type="project" value="TreeGrafter"/>
</dbReference>
<dbReference type="GO" id="GO:0000329">
    <property type="term" value="C:fungal-type vacuole membrane"/>
    <property type="evidence" value="ECO:0007669"/>
    <property type="project" value="TreeGrafter"/>
</dbReference>
<gene>
    <name evidence="8" type="ORF">CPELLU_LOCUS1699</name>
</gene>
<dbReference type="InterPro" id="IPR002259">
    <property type="entry name" value="Eqnu_transpt"/>
</dbReference>
<feature type="transmembrane region" description="Helical" evidence="7">
    <location>
        <begin position="41"/>
        <end position="61"/>
    </location>
</feature>
<dbReference type="PRINTS" id="PR01130">
    <property type="entry name" value="DERENTRNSPRT"/>
</dbReference>
<evidence type="ECO:0000256" key="7">
    <source>
        <dbReference type="SAM" id="Phobius"/>
    </source>
</evidence>
<organism evidence="8 9">
    <name type="scientific">Cetraspora pellucida</name>
    <dbReference type="NCBI Taxonomy" id="1433469"/>
    <lineage>
        <taxon>Eukaryota</taxon>
        <taxon>Fungi</taxon>
        <taxon>Fungi incertae sedis</taxon>
        <taxon>Mucoromycota</taxon>
        <taxon>Glomeromycotina</taxon>
        <taxon>Glomeromycetes</taxon>
        <taxon>Diversisporales</taxon>
        <taxon>Gigasporaceae</taxon>
        <taxon>Cetraspora</taxon>
    </lineage>
</organism>
<feature type="transmembrane region" description="Helical" evidence="7">
    <location>
        <begin position="212"/>
        <end position="236"/>
    </location>
</feature>
<keyword evidence="5 7" id="KW-1133">Transmembrane helix</keyword>
<proteinExistence type="inferred from homology"/>
<feature type="transmembrane region" description="Helical" evidence="7">
    <location>
        <begin position="179"/>
        <end position="200"/>
    </location>
</feature>
<keyword evidence="4 7" id="KW-0812">Transmembrane</keyword>
<reference evidence="8" key="1">
    <citation type="submission" date="2021-06" db="EMBL/GenBank/DDBJ databases">
        <authorList>
            <person name="Kallberg Y."/>
            <person name="Tangrot J."/>
            <person name="Rosling A."/>
        </authorList>
    </citation>
    <scope>NUCLEOTIDE SEQUENCE</scope>
    <source>
        <strain evidence="8">FL966</strain>
    </source>
</reference>
<feature type="transmembrane region" description="Helical" evidence="7">
    <location>
        <begin position="362"/>
        <end position="386"/>
    </location>
</feature>
<evidence type="ECO:0000256" key="4">
    <source>
        <dbReference type="ARBA" id="ARBA00022692"/>
    </source>
</evidence>
<feature type="transmembrane region" description="Helical" evidence="7">
    <location>
        <begin position="314"/>
        <end position="341"/>
    </location>
</feature>
<feature type="transmembrane region" description="Helical" evidence="7">
    <location>
        <begin position="275"/>
        <end position="294"/>
    </location>
</feature>
<evidence type="ECO:0000256" key="3">
    <source>
        <dbReference type="ARBA" id="ARBA00022448"/>
    </source>
</evidence>
<accession>A0A9N8WFJ2</accession>
<dbReference type="OrthoDB" id="10261753at2759"/>
<dbReference type="SUPFAM" id="SSF103473">
    <property type="entry name" value="MFS general substrate transporter"/>
    <property type="match status" value="1"/>
</dbReference>
<dbReference type="GO" id="GO:0005886">
    <property type="term" value="C:plasma membrane"/>
    <property type="evidence" value="ECO:0007669"/>
    <property type="project" value="TreeGrafter"/>
</dbReference>
<dbReference type="AlphaFoldDB" id="A0A9N8WFJ2"/>
<name>A0A9N8WFJ2_9GLOM</name>
<comment type="similarity">
    <text evidence="2">Belongs to the SLC29A/ENT transporter (TC 2.A.57) family.</text>
</comment>
<keyword evidence="9" id="KW-1185">Reference proteome</keyword>
<evidence type="ECO:0000256" key="2">
    <source>
        <dbReference type="ARBA" id="ARBA00007965"/>
    </source>
</evidence>
<feature type="transmembrane region" description="Helical" evidence="7">
    <location>
        <begin position="141"/>
        <end position="167"/>
    </location>
</feature>
<dbReference type="InterPro" id="IPR036259">
    <property type="entry name" value="MFS_trans_sf"/>
</dbReference>
<dbReference type="PANTHER" id="PTHR10332">
    <property type="entry name" value="EQUILIBRATIVE NUCLEOSIDE TRANSPORTER"/>
    <property type="match status" value="1"/>
</dbReference>
<comment type="subcellular location">
    <subcellularLocation>
        <location evidence="1">Membrane</location>
        <topology evidence="1">Multi-pass membrane protein</topology>
    </subcellularLocation>
</comment>
<dbReference type="GO" id="GO:0034257">
    <property type="term" value="F:nicotinamide riboside transmembrane transporter activity"/>
    <property type="evidence" value="ECO:0007669"/>
    <property type="project" value="TreeGrafter"/>
</dbReference>
<dbReference type="Proteomes" id="UP000789759">
    <property type="component" value="Unassembled WGS sequence"/>
</dbReference>
<dbReference type="PANTHER" id="PTHR10332:SF88">
    <property type="entry name" value="EQUILIBRATIVE NUCLEOSIDE TRANSPORTER 1, ISOFORM A"/>
    <property type="match status" value="1"/>
</dbReference>
<feature type="non-terminal residue" evidence="8">
    <location>
        <position position="388"/>
    </location>
</feature>
<keyword evidence="6 7" id="KW-0472">Membrane</keyword>
<dbReference type="Pfam" id="PF01733">
    <property type="entry name" value="Nucleoside_tran"/>
    <property type="match status" value="1"/>
</dbReference>
<dbReference type="PIRSF" id="PIRSF016379">
    <property type="entry name" value="ENT"/>
    <property type="match status" value="1"/>
</dbReference>
<sequence>MSSSRDDIREGYRSINYESQNNEFNKLETNQDGQIPEDRHMMIYFIFFLQGIMILLGWNVITITSVYFQARFIGTPFVDGFQNYFSISYMFPHLLFLGYAIYSQKSANMSRRITVSLFSFTMIFMAIAITTQVKLFTPNGYFYFIILLMFLSGAFTAYLQNGIFAVVSQFSPMYMQAVMSGQGLAGVIVAAFEIISALAIENKQISTEADLSQMALACFLFSMFISLLSLITYFILTRLPLYIHHFPPHETPIIHPIDQTLSNHSLQTTFHRIRLLCFAICFNFTVTLALYPSITAYIKTTISEKNRYLFQEDYIFIPLHFLIYNICDWIARIIFIPLFLFSNVDVGIYGKRIVPLLINNDWVYLFVLMLFGITNGYLVSMCMMTGPQ</sequence>
<dbReference type="EMBL" id="CAJVQA010000663">
    <property type="protein sequence ID" value="CAG8484946.1"/>
    <property type="molecule type" value="Genomic_DNA"/>
</dbReference>
<evidence type="ECO:0000256" key="6">
    <source>
        <dbReference type="ARBA" id="ARBA00023136"/>
    </source>
</evidence>
<comment type="caution">
    <text evidence="8">The sequence shown here is derived from an EMBL/GenBank/DDBJ whole genome shotgun (WGS) entry which is preliminary data.</text>
</comment>
<protein>
    <submittedName>
        <fullName evidence="8">14692_t:CDS:1</fullName>
    </submittedName>
</protein>
<evidence type="ECO:0000313" key="9">
    <source>
        <dbReference type="Proteomes" id="UP000789759"/>
    </source>
</evidence>
<evidence type="ECO:0000256" key="5">
    <source>
        <dbReference type="ARBA" id="ARBA00022989"/>
    </source>
</evidence>
<evidence type="ECO:0000313" key="8">
    <source>
        <dbReference type="EMBL" id="CAG8484946.1"/>
    </source>
</evidence>
<evidence type="ECO:0000256" key="1">
    <source>
        <dbReference type="ARBA" id="ARBA00004141"/>
    </source>
</evidence>
<feature type="transmembrane region" description="Helical" evidence="7">
    <location>
        <begin position="114"/>
        <end position="135"/>
    </location>
</feature>